<name>A0A858RKW2_9BACT</name>
<organism evidence="2 3">
    <name type="scientific">Luteolibacter luteus</name>
    <dbReference type="NCBI Taxonomy" id="2728835"/>
    <lineage>
        <taxon>Bacteria</taxon>
        <taxon>Pseudomonadati</taxon>
        <taxon>Verrucomicrobiota</taxon>
        <taxon>Verrucomicrobiia</taxon>
        <taxon>Verrucomicrobiales</taxon>
        <taxon>Verrucomicrobiaceae</taxon>
        <taxon>Luteolibacter</taxon>
    </lineage>
</organism>
<dbReference type="InterPro" id="IPR003018">
    <property type="entry name" value="GAF"/>
</dbReference>
<dbReference type="RefSeq" id="WP_169456003.1">
    <property type="nucleotide sequence ID" value="NZ_CP051774.1"/>
</dbReference>
<dbReference type="InterPro" id="IPR029016">
    <property type="entry name" value="GAF-like_dom_sf"/>
</dbReference>
<dbReference type="Pfam" id="PF13185">
    <property type="entry name" value="GAF_2"/>
    <property type="match status" value="1"/>
</dbReference>
<keyword evidence="3" id="KW-1185">Reference proteome</keyword>
<gene>
    <name evidence="2" type="ORF">HHL09_17925</name>
</gene>
<evidence type="ECO:0000313" key="3">
    <source>
        <dbReference type="Proteomes" id="UP000501812"/>
    </source>
</evidence>
<evidence type="ECO:0000313" key="2">
    <source>
        <dbReference type="EMBL" id="QJE97577.1"/>
    </source>
</evidence>
<dbReference type="SUPFAM" id="SSF55781">
    <property type="entry name" value="GAF domain-like"/>
    <property type="match status" value="1"/>
</dbReference>
<accession>A0A858RKW2</accession>
<proteinExistence type="predicted"/>
<feature type="domain" description="GAF" evidence="1">
    <location>
        <begin position="15"/>
        <end position="143"/>
    </location>
</feature>
<sequence>MSLDFQTSSDPQAWLDEVLCAFNCQTGTLHKADGGFLDLVVQSGVPEFLLPKITRIPFGKGIAGVAAERREPVELCNLQEDLGGVARPDARQTQVSGSLAVPVFSPDRSKVLGTLGVGMHAPHDFSDDEKSRLGAIAARVGEAWSAN</sequence>
<dbReference type="Proteomes" id="UP000501812">
    <property type="component" value="Chromosome"/>
</dbReference>
<protein>
    <submittedName>
        <fullName evidence="2">GAF domain-containing protein</fullName>
    </submittedName>
</protein>
<evidence type="ECO:0000259" key="1">
    <source>
        <dbReference type="Pfam" id="PF13185"/>
    </source>
</evidence>
<dbReference type="AlphaFoldDB" id="A0A858RKW2"/>
<dbReference type="EMBL" id="CP051774">
    <property type="protein sequence ID" value="QJE97577.1"/>
    <property type="molecule type" value="Genomic_DNA"/>
</dbReference>
<dbReference type="KEGG" id="luo:HHL09_17925"/>
<dbReference type="Gene3D" id="3.30.450.40">
    <property type="match status" value="1"/>
</dbReference>
<reference evidence="2 3" key="1">
    <citation type="submission" date="2020-04" db="EMBL/GenBank/DDBJ databases">
        <title>Luteolibacter sp. G-1-1-1 isolated from soil.</title>
        <authorList>
            <person name="Dahal R.H."/>
        </authorList>
    </citation>
    <scope>NUCLEOTIDE SEQUENCE [LARGE SCALE GENOMIC DNA]</scope>
    <source>
        <strain evidence="2 3">G-1-1-1</strain>
    </source>
</reference>